<dbReference type="AlphaFoldDB" id="A0A409XND7"/>
<proteinExistence type="predicted"/>
<gene>
    <name evidence="2" type="ORF">CVT25_008608</name>
</gene>
<dbReference type="Proteomes" id="UP000283269">
    <property type="component" value="Unassembled WGS sequence"/>
</dbReference>
<feature type="region of interest" description="Disordered" evidence="1">
    <location>
        <begin position="246"/>
        <end position="270"/>
    </location>
</feature>
<organism evidence="2 3">
    <name type="scientific">Psilocybe cyanescens</name>
    <dbReference type="NCBI Taxonomy" id="93625"/>
    <lineage>
        <taxon>Eukaryota</taxon>
        <taxon>Fungi</taxon>
        <taxon>Dikarya</taxon>
        <taxon>Basidiomycota</taxon>
        <taxon>Agaricomycotina</taxon>
        <taxon>Agaricomycetes</taxon>
        <taxon>Agaricomycetidae</taxon>
        <taxon>Agaricales</taxon>
        <taxon>Agaricineae</taxon>
        <taxon>Strophariaceae</taxon>
        <taxon>Psilocybe</taxon>
    </lineage>
</organism>
<keyword evidence="3" id="KW-1185">Reference proteome</keyword>
<evidence type="ECO:0000313" key="2">
    <source>
        <dbReference type="EMBL" id="PPQ92303.1"/>
    </source>
</evidence>
<protein>
    <submittedName>
        <fullName evidence="2">Uncharacterized protein</fullName>
    </submittedName>
</protein>
<comment type="caution">
    <text evidence="2">The sequence shown here is derived from an EMBL/GenBank/DDBJ whole genome shotgun (WGS) entry which is preliminary data.</text>
</comment>
<feature type="compositionally biased region" description="Polar residues" evidence="1">
    <location>
        <begin position="257"/>
        <end position="269"/>
    </location>
</feature>
<accession>A0A409XND7</accession>
<reference evidence="2 3" key="1">
    <citation type="journal article" date="2018" name="Evol. Lett.">
        <title>Horizontal gene cluster transfer increased hallucinogenic mushroom diversity.</title>
        <authorList>
            <person name="Reynolds H.T."/>
            <person name="Vijayakumar V."/>
            <person name="Gluck-Thaler E."/>
            <person name="Korotkin H.B."/>
            <person name="Matheny P.B."/>
            <person name="Slot J.C."/>
        </authorList>
    </citation>
    <scope>NUCLEOTIDE SEQUENCE [LARGE SCALE GENOMIC DNA]</scope>
    <source>
        <strain evidence="2 3">2631</strain>
    </source>
</reference>
<evidence type="ECO:0000313" key="3">
    <source>
        <dbReference type="Proteomes" id="UP000283269"/>
    </source>
</evidence>
<sequence>MQTERLSDSPLLTLFLGRKEANKKLDLLLRMIISSAVSMVEKNEMLKATKIQEFGRLADEIKKIKQDKSSLLWNPLNNVRSQKIDNEFSGTVRNYIENTADVASFGQAYFILWHGKEPLQMNTETEPVDNNALRMVGEQILEVVRKESSPKQNDEEIQRRLANAFPPATSQVMGERSGSTPHITRHRIMPSISTESSLAKLHARTTSNASGPGMMLANSGGSRLSSTSTGHESVSASLYAEIGHDEMDEAPNGGGQLSSRQQDHNSGSSPIIYDQESFLLSEEASQIQLPSRFSESSSSEEFSEVDLVSSLIDFIRKGINL</sequence>
<name>A0A409XND7_PSICY</name>
<dbReference type="InParanoid" id="A0A409XND7"/>
<dbReference type="EMBL" id="NHYD01001062">
    <property type="protein sequence ID" value="PPQ92303.1"/>
    <property type="molecule type" value="Genomic_DNA"/>
</dbReference>
<evidence type="ECO:0000256" key="1">
    <source>
        <dbReference type="SAM" id="MobiDB-lite"/>
    </source>
</evidence>